<evidence type="ECO:0000256" key="1">
    <source>
        <dbReference type="ARBA" id="ARBA00023002"/>
    </source>
</evidence>
<dbReference type="SUPFAM" id="SSF53720">
    <property type="entry name" value="ALDH-like"/>
    <property type="match status" value="1"/>
</dbReference>
<evidence type="ECO:0000313" key="4">
    <source>
        <dbReference type="Proteomes" id="UP001500571"/>
    </source>
</evidence>
<dbReference type="Gene3D" id="3.40.309.10">
    <property type="entry name" value="Aldehyde Dehydrogenase, Chain A, domain 2"/>
    <property type="match status" value="1"/>
</dbReference>
<reference evidence="4" key="1">
    <citation type="journal article" date="2019" name="Int. J. Syst. Evol. Microbiol.">
        <title>The Global Catalogue of Microorganisms (GCM) 10K type strain sequencing project: providing services to taxonomists for standard genome sequencing and annotation.</title>
        <authorList>
            <consortium name="The Broad Institute Genomics Platform"/>
            <consortium name="The Broad Institute Genome Sequencing Center for Infectious Disease"/>
            <person name="Wu L."/>
            <person name="Ma J."/>
        </authorList>
    </citation>
    <scope>NUCLEOTIDE SEQUENCE [LARGE SCALE GENOMIC DNA]</scope>
    <source>
        <strain evidence="4">JCM 15309</strain>
    </source>
</reference>
<proteinExistence type="predicted"/>
<dbReference type="Pfam" id="PF00171">
    <property type="entry name" value="Aldedh"/>
    <property type="match status" value="1"/>
</dbReference>
<dbReference type="InterPro" id="IPR016163">
    <property type="entry name" value="Ald_DH_C"/>
</dbReference>
<dbReference type="PANTHER" id="PTHR11699">
    <property type="entry name" value="ALDEHYDE DEHYDROGENASE-RELATED"/>
    <property type="match status" value="1"/>
</dbReference>
<evidence type="ECO:0000313" key="3">
    <source>
        <dbReference type="EMBL" id="GAA1959965.1"/>
    </source>
</evidence>
<dbReference type="EMBL" id="BAAAPB010000002">
    <property type="protein sequence ID" value="GAA1959965.1"/>
    <property type="molecule type" value="Genomic_DNA"/>
</dbReference>
<keyword evidence="4" id="KW-1185">Reference proteome</keyword>
<accession>A0ABP5CC25</accession>
<gene>
    <name evidence="3" type="ORF">GCM10009798_19460</name>
</gene>
<feature type="domain" description="Aldehyde dehydrogenase" evidence="2">
    <location>
        <begin position="2"/>
        <end position="168"/>
    </location>
</feature>
<comment type="caution">
    <text evidence="3">The sequence shown here is derived from an EMBL/GenBank/DDBJ whole genome shotgun (WGS) entry which is preliminary data.</text>
</comment>
<organism evidence="3 4">
    <name type="scientific">Nocardioides panacihumi</name>
    <dbReference type="NCBI Taxonomy" id="400774"/>
    <lineage>
        <taxon>Bacteria</taxon>
        <taxon>Bacillati</taxon>
        <taxon>Actinomycetota</taxon>
        <taxon>Actinomycetes</taxon>
        <taxon>Propionibacteriales</taxon>
        <taxon>Nocardioidaceae</taxon>
        <taxon>Nocardioides</taxon>
    </lineage>
</organism>
<dbReference type="Gene3D" id="3.40.605.10">
    <property type="entry name" value="Aldehyde Dehydrogenase, Chain A, domain 1"/>
    <property type="match status" value="1"/>
</dbReference>
<keyword evidence="1" id="KW-0560">Oxidoreductase</keyword>
<name>A0ABP5CC25_9ACTN</name>
<dbReference type="InterPro" id="IPR016162">
    <property type="entry name" value="Ald_DH_N"/>
</dbReference>
<protein>
    <recommendedName>
        <fullName evidence="2">Aldehyde dehydrogenase domain-containing protein</fullName>
    </recommendedName>
</protein>
<evidence type="ECO:0000259" key="2">
    <source>
        <dbReference type="Pfam" id="PF00171"/>
    </source>
</evidence>
<sequence length="173" mass="18525">MKAASQVRTGPPSDEGALFGPLNNADQLARVSAVIDALPPHAQVLTGGSRVGDDGFFFAPTVVAGVRQEDDVVQQEVFGPVLTVQTFGDLEEALALANGVDYALAASVWTRDHASAMRLTCELDFGCVWVNTHLPLAAEMPHGGFKRSGYGKDLSHYGLEDYTRVKHVMHAFA</sequence>
<dbReference type="Proteomes" id="UP001500571">
    <property type="component" value="Unassembled WGS sequence"/>
</dbReference>
<dbReference type="InterPro" id="IPR016161">
    <property type="entry name" value="Ald_DH/histidinol_DH"/>
</dbReference>
<dbReference type="InterPro" id="IPR015590">
    <property type="entry name" value="Aldehyde_DH_dom"/>
</dbReference>